<keyword evidence="3" id="KW-1185">Reference proteome</keyword>
<evidence type="ECO:0000313" key="3">
    <source>
        <dbReference type="Proteomes" id="UP000198677"/>
    </source>
</evidence>
<proteinExistence type="predicted"/>
<accession>A0A1H7VLW7</accession>
<protein>
    <submittedName>
        <fullName evidence="2">Suppressor of fused protein (SUFU)</fullName>
    </submittedName>
</protein>
<sequence length="200" mass="21513">MDASDEVMEAARRIGAVFGGLPQVLRFRAAVDADADGETPDEVSIAVGDGCPGPGYASYATLDMSRFPTNVTTDDGRPIRTELVTVGRADYRALADVLAQCAFAVASGSFHLTPNCIIPNAIREVDPERTMKHLLLVVPFIWPDLEILVDTEESVDTWLQAVPISDSELEFSSANGTDQLFRRLEAAGADVSDIDRASVL</sequence>
<organism evidence="2 3">
    <name type="scientific">Rhodococcus maanshanensis</name>
    <dbReference type="NCBI Taxonomy" id="183556"/>
    <lineage>
        <taxon>Bacteria</taxon>
        <taxon>Bacillati</taxon>
        <taxon>Actinomycetota</taxon>
        <taxon>Actinomycetes</taxon>
        <taxon>Mycobacteriales</taxon>
        <taxon>Nocardiaceae</taxon>
        <taxon>Rhodococcus</taxon>
    </lineage>
</organism>
<dbReference type="RefSeq" id="WP_072753486.1">
    <property type="nucleotide sequence ID" value="NZ_FOAW01000022.1"/>
</dbReference>
<dbReference type="OrthoDB" id="8479146at2"/>
<dbReference type="Proteomes" id="UP000198677">
    <property type="component" value="Unassembled WGS sequence"/>
</dbReference>
<feature type="domain" description="Suppressor of fused-like" evidence="1">
    <location>
        <begin position="41"/>
        <end position="196"/>
    </location>
</feature>
<dbReference type="EMBL" id="FOAW01000022">
    <property type="protein sequence ID" value="SEM10233.1"/>
    <property type="molecule type" value="Genomic_DNA"/>
</dbReference>
<dbReference type="Pfam" id="PF05076">
    <property type="entry name" value="SUFU"/>
    <property type="match status" value="1"/>
</dbReference>
<dbReference type="AlphaFoldDB" id="A0A1H7VLW7"/>
<gene>
    <name evidence="2" type="ORF">SAMN05444583_12277</name>
</gene>
<dbReference type="InterPro" id="IPR020941">
    <property type="entry name" value="SUFU-like_domain"/>
</dbReference>
<name>A0A1H7VLW7_9NOCA</name>
<evidence type="ECO:0000313" key="2">
    <source>
        <dbReference type="EMBL" id="SEM10233.1"/>
    </source>
</evidence>
<evidence type="ECO:0000259" key="1">
    <source>
        <dbReference type="Pfam" id="PF05076"/>
    </source>
</evidence>
<reference evidence="3" key="1">
    <citation type="submission" date="2016-10" db="EMBL/GenBank/DDBJ databases">
        <authorList>
            <person name="Varghese N."/>
            <person name="Submissions S."/>
        </authorList>
    </citation>
    <scope>NUCLEOTIDE SEQUENCE [LARGE SCALE GENOMIC DNA]</scope>
    <source>
        <strain evidence="3">DSM 44675</strain>
    </source>
</reference>